<evidence type="ECO:0000256" key="10">
    <source>
        <dbReference type="ARBA" id="ARBA00022726"/>
    </source>
</evidence>
<organism evidence="17 18">
    <name type="scientific">Pedobacter flavus</name>
    <dbReference type="NCBI Taxonomy" id="3113906"/>
    <lineage>
        <taxon>Bacteria</taxon>
        <taxon>Pseudomonadati</taxon>
        <taxon>Bacteroidota</taxon>
        <taxon>Sphingobacteriia</taxon>
        <taxon>Sphingobacteriales</taxon>
        <taxon>Sphingobacteriaceae</taxon>
        <taxon>Pedobacter</taxon>
    </lineage>
</organism>
<keyword evidence="7 15" id="KW-0328">Glycosyltransferase</keyword>
<dbReference type="PANTHER" id="PTHR43340:SF1">
    <property type="entry name" value="HYPOXANTHINE PHOSPHORIBOSYLTRANSFERASE"/>
    <property type="match status" value="1"/>
</dbReference>
<comment type="caution">
    <text evidence="17">The sequence shown here is derived from an EMBL/GenBank/DDBJ whole genome shotgun (WGS) entry which is preliminary data.</text>
</comment>
<sequence length="182" mass="20295">MNTIQIEDKNFELMIESDPIKKRILLLAIQIGVDYEDKCPIFIGVLNGSFLFIGDLMKDITIGCEIEFVKVSSYEGDQSTGNVKQLIGLPKNIKGRDIILVEDIVDTGKTLNFLIQVIEKEQPKSINICTLLHKPNATVTSVPVLKYVGFEIPNDFVVGYGLDYKGLGRNIQGIYRAIGKTE</sequence>
<dbReference type="NCBIfam" id="TIGR01203">
    <property type="entry name" value="HGPRTase"/>
    <property type="match status" value="1"/>
</dbReference>
<accession>A0ABU7H1L2</accession>
<comment type="subcellular location">
    <subcellularLocation>
        <location evidence="2 15">Cytoplasm</location>
    </subcellularLocation>
</comment>
<reference evidence="17 18" key="1">
    <citation type="submission" date="2024-01" db="EMBL/GenBank/DDBJ databases">
        <title>Pedobacter sp. nov., isolated from oil-contaminated soil.</title>
        <authorList>
            <person name="Le N.T.T."/>
        </authorList>
    </citation>
    <scope>NUCLEOTIDE SEQUENCE [LARGE SCALE GENOMIC DNA]</scope>
    <source>
        <strain evidence="17 18">VNH31</strain>
    </source>
</reference>
<keyword evidence="8 15" id="KW-0808">Transferase</keyword>
<dbReference type="EMBL" id="JAZDQU010000001">
    <property type="protein sequence ID" value="MEE1884431.1"/>
    <property type="molecule type" value="Genomic_DNA"/>
</dbReference>
<protein>
    <recommendedName>
        <fullName evidence="5 15">Hypoxanthine phosphoribosyltransferase</fullName>
        <ecNumber evidence="5 15">2.4.2.8</ecNumber>
    </recommendedName>
</protein>
<evidence type="ECO:0000256" key="11">
    <source>
        <dbReference type="ARBA" id="ARBA00022741"/>
    </source>
</evidence>
<evidence type="ECO:0000256" key="8">
    <source>
        <dbReference type="ARBA" id="ARBA00022679"/>
    </source>
</evidence>
<gene>
    <name evidence="17" type="primary">hpt</name>
    <name evidence="17" type="ORF">VRU49_03255</name>
</gene>
<evidence type="ECO:0000256" key="14">
    <source>
        <dbReference type="ARBA" id="ARBA00049402"/>
    </source>
</evidence>
<comment type="similarity">
    <text evidence="4 15">Belongs to the purine/pyrimidine phosphoribosyltransferase family.</text>
</comment>
<dbReference type="GO" id="GO:0016757">
    <property type="term" value="F:glycosyltransferase activity"/>
    <property type="evidence" value="ECO:0007669"/>
    <property type="project" value="UniProtKB-KW"/>
</dbReference>
<dbReference type="PANTHER" id="PTHR43340">
    <property type="entry name" value="HYPOXANTHINE-GUANINE PHOSPHORIBOSYLTRANSFERASE"/>
    <property type="match status" value="1"/>
</dbReference>
<keyword evidence="9 15" id="KW-0479">Metal-binding</keyword>
<dbReference type="InterPro" id="IPR005904">
    <property type="entry name" value="Hxn_phspho_trans"/>
</dbReference>
<evidence type="ECO:0000256" key="13">
    <source>
        <dbReference type="ARBA" id="ARBA00048811"/>
    </source>
</evidence>
<evidence type="ECO:0000256" key="4">
    <source>
        <dbReference type="ARBA" id="ARBA00008391"/>
    </source>
</evidence>
<evidence type="ECO:0000256" key="9">
    <source>
        <dbReference type="ARBA" id="ARBA00022723"/>
    </source>
</evidence>
<keyword evidence="12 15" id="KW-0460">Magnesium</keyword>
<dbReference type="InterPro" id="IPR000836">
    <property type="entry name" value="PRTase_dom"/>
</dbReference>
<dbReference type="Gene3D" id="3.40.50.2020">
    <property type="match status" value="1"/>
</dbReference>
<comment type="pathway">
    <text evidence="3 15">Purine metabolism; IMP biosynthesis via salvage pathway; IMP from hypoxanthine: step 1/1.</text>
</comment>
<dbReference type="Proteomes" id="UP001337681">
    <property type="component" value="Unassembled WGS sequence"/>
</dbReference>
<keyword evidence="18" id="KW-1185">Reference proteome</keyword>
<evidence type="ECO:0000256" key="12">
    <source>
        <dbReference type="ARBA" id="ARBA00022842"/>
    </source>
</evidence>
<evidence type="ECO:0000256" key="15">
    <source>
        <dbReference type="RuleBase" id="RU364099"/>
    </source>
</evidence>
<feature type="domain" description="Phosphoribosyltransferase" evidence="16">
    <location>
        <begin position="20"/>
        <end position="164"/>
    </location>
</feature>
<dbReference type="InterPro" id="IPR050408">
    <property type="entry name" value="HGPRT"/>
</dbReference>
<evidence type="ECO:0000256" key="2">
    <source>
        <dbReference type="ARBA" id="ARBA00004496"/>
    </source>
</evidence>
<dbReference type="InterPro" id="IPR029057">
    <property type="entry name" value="PRTase-like"/>
</dbReference>
<proteinExistence type="inferred from homology"/>
<evidence type="ECO:0000256" key="7">
    <source>
        <dbReference type="ARBA" id="ARBA00022676"/>
    </source>
</evidence>
<dbReference type="Pfam" id="PF00156">
    <property type="entry name" value="Pribosyltran"/>
    <property type="match status" value="1"/>
</dbReference>
<dbReference type="EC" id="2.4.2.8" evidence="5 15"/>
<evidence type="ECO:0000313" key="18">
    <source>
        <dbReference type="Proteomes" id="UP001337681"/>
    </source>
</evidence>
<dbReference type="RefSeq" id="WP_330145346.1">
    <property type="nucleotide sequence ID" value="NZ_JAZDQU010000001.1"/>
</dbReference>
<comment type="catalytic activity">
    <reaction evidence="14">
        <text>IMP + diphosphate = hypoxanthine + 5-phospho-alpha-D-ribose 1-diphosphate</text>
        <dbReference type="Rhea" id="RHEA:17973"/>
        <dbReference type="ChEBI" id="CHEBI:17368"/>
        <dbReference type="ChEBI" id="CHEBI:33019"/>
        <dbReference type="ChEBI" id="CHEBI:58017"/>
        <dbReference type="ChEBI" id="CHEBI:58053"/>
        <dbReference type="EC" id="2.4.2.8"/>
    </reaction>
    <physiologicalReaction direction="right-to-left" evidence="14">
        <dbReference type="Rhea" id="RHEA:17975"/>
    </physiologicalReaction>
</comment>
<dbReference type="CDD" id="cd06223">
    <property type="entry name" value="PRTases_typeI"/>
    <property type="match status" value="1"/>
</dbReference>
<keyword evidence="11 15" id="KW-0547">Nucleotide-binding</keyword>
<keyword evidence="6 15" id="KW-0963">Cytoplasm</keyword>
<keyword evidence="10 15" id="KW-0660">Purine salvage</keyword>
<evidence type="ECO:0000313" key="17">
    <source>
        <dbReference type="EMBL" id="MEE1884431.1"/>
    </source>
</evidence>
<comment type="cofactor">
    <cofactor evidence="1 15">
        <name>Mg(2+)</name>
        <dbReference type="ChEBI" id="CHEBI:18420"/>
    </cofactor>
</comment>
<evidence type="ECO:0000259" key="16">
    <source>
        <dbReference type="Pfam" id="PF00156"/>
    </source>
</evidence>
<comment type="catalytic activity">
    <reaction evidence="13">
        <text>GMP + diphosphate = guanine + 5-phospho-alpha-D-ribose 1-diphosphate</text>
        <dbReference type="Rhea" id="RHEA:25424"/>
        <dbReference type="ChEBI" id="CHEBI:16235"/>
        <dbReference type="ChEBI" id="CHEBI:33019"/>
        <dbReference type="ChEBI" id="CHEBI:58017"/>
        <dbReference type="ChEBI" id="CHEBI:58115"/>
        <dbReference type="EC" id="2.4.2.8"/>
    </reaction>
    <physiologicalReaction direction="right-to-left" evidence="13">
        <dbReference type="Rhea" id="RHEA:25426"/>
    </physiologicalReaction>
</comment>
<evidence type="ECO:0000256" key="5">
    <source>
        <dbReference type="ARBA" id="ARBA00011895"/>
    </source>
</evidence>
<name>A0ABU7H1L2_9SPHI</name>
<evidence type="ECO:0000256" key="3">
    <source>
        <dbReference type="ARBA" id="ARBA00004669"/>
    </source>
</evidence>
<dbReference type="SUPFAM" id="SSF53271">
    <property type="entry name" value="PRTase-like"/>
    <property type="match status" value="1"/>
</dbReference>
<evidence type="ECO:0000256" key="6">
    <source>
        <dbReference type="ARBA" id="ARBA00022490"/>
    </source>
</evidence>
<evidence type="ECO:0000256" key="1">
    <source>
        <dbReference type="ARBA" id="ARBA00001946"/>
    </source>
</evidence>